<evidence type="ECO:0000256" key="1">
    <source>
        <dbReference type="ARBA" id="ARBA00005614"/>
    </source>
</evidence>
<dbReference type="EC" id="3.6.1.7" evidence="2 5"/>
<evidence type="ECO:0000256" key="5">
    <source>
        <dbReference type="PROSITE-ProRule" id="PRU00520"/>
    </source>
</evidence>
<feature type="active site" evidence="5">
    <location>
        <position position="18"/>
    </location>
</feature>
<dbReference type="PANTHER" id="PTHR47268:SF4">
    <property type="entry name" value="ACYLPHOSPHATASE"/>
    <property type="match status" value="1"/>
</dbReference>
<dbReference type="AlphaFoldDB" id="A0A4R5NR02"/>
<dbReference type="Pfam" id="PF00708">
    <property type="entry name" value="Acylphosphatase"/>
    <property type="match status" value="1"/>
</dbReference>
<dbReference type="Proteomes" id="UP000294854">
    <property type="component" value="Unassembled WGS sequence"/>
</dbReference>
<dbReference type="InterPro" id="IPR020456">
    <property type="entry name" value="Acylphosphatase"/>
</dbReference>
<dbReference type="InterPro" id="IPR001792">
    <property type="entry name" value="Acylphosphatase-like_dom"/>
</dbReference>
<feature type="domain" description="Acylphosphatase-like" evidence="7">
    <location>
        <begin position="3"/>
        <end position="90"/>
    </location>
</feature>
<dbReference type="STRING" id="1122149.FD44_GL001372"/>
<evidence type="ECO:0000313" key="9">
    <source>
        <dbReference type="Proteomes" id="UP000294854"/>
    </source>
</evidence>
<accession>A0A4R5NR02</accession>
<reference evidence="8 9" key="1">
    <citation type="journal article" date="2019" name="Appl. Microbiol. Biotechnol.">
        <title>Uncovering carbohydrate metabolism through a genotype-phenotype association study of 56 lactic acid bacteria genomes.</title>
        <authorList>
            <person name="Buron-Moles G."/>
            <person name="Chailyan A."/>
            <person name="Dolejs I."/>
            <person name="Forster J."/>
            <person name="Miks M.H."/>
        </authorList>
    </citation>
    <scope>NUCLEOTIDE SEQUENCE [LARGE SCALE GENOMIC DNA]</scope>
    <source>
        <strain evidence="8 9">ATCC 49373</strain>
    </source>
</reference>
<dbReference type="PROSITE" id="PS51160">
    <property type="entry name" value="ACYLPHOSPHATASE_3"/>
    <property type="match status" value="1"/>
</dbReference>
<organism evidence="8 9">
    <name type="scientific">Secundilactobacillus malefermentans</name>
    <dbReference type="NCBI Taxonomy" id="176292"/>
    <lineage>
        <taxon>Bacteria</taxon>
        <taxon>Bacillati</taxon>
        <taxon>Bacillota</taxon>
        <taxon>Bacilli</taxon>
        <taxon>Lactobacillales</taxon>
        <taxon>Lactobacillaceae</taxon>
        <taxon>Secundilactobacillus</taxon>
    </lineage>
</organism>
<dbReference type="InterPro" id="IPR036046">
    <property type="entry name" value="Acylphosphatase-like_dom_sf"/>
</dbReference>
<gene>
    <name evidence="8" type="ORF">C5L31_001145</name>
</gene>
<dbReference type="PROSITE" id="PS00150">
    <property type="entry name" value="ACYLPHOSPHATASE_1"/>
    <property type="match status" value="1"/>
</dbReference>
<dbReference type="PANTHER" id="PTHR47268">
    <property type="entry name" value="ACYLPHOSPHATASE"/>
    <property type="match status" value="1"/>
</dbReference>
<comment type="caution">
    <text evidence="8">The sequence shown here is derived from an EMBL/GenBank/DDBJ whole genome shotgun (WGS) entry which is preliminary data.</text>
</comment>
<proteinExistence type="inferred from homology"/>
<evidence type="ECO:0000256" key="3">
    <source>
        <dbReference type="ARBA" id="ARBA00015991"/>
    </source>
</evidence>
<evidence type="ECO:0000313" key="8">
    <source>
        <dbReference type="EMBL" id="TDG79196.1"/>
    </source>
</evidence>
<evidence type="ECO:0000256" key="4">
    <source>
        <dbReference type="ARBA" id="ARBA00047645"/>
    </source>
</evidence>
<comment type="catalytic activity">
    <reaction evidence="4 5">
        <text>an acyl phosphate + H2O = a carboxylate + phosphate + H(+)</text>
        <dbReference type="Rhea" id="RHEA:14965"/>
        <dbReference type="ChEBI" id="CHEBI:15377"/>
        <dbReference type="ChEBI" id="CHEBI:15378"/>
        <dbReference type="ChEBI" id="CHEBI:29067"/>
        <dbReference type="ChEBI" id="CHEBI:43474"/>
        <dbReference type="ChEBI" id="CHEBI:59918"/>
        <dbReference type="EC" id="3.6.1.7"/>
    </reaction>
</comment>
<dbReference type="Gene3D" id="3.30.70.100">
    <property type="match status" value="1"/>
</dbReference>
<keyword evidence="9" id="KW-1185">Reference proteome</keyword>
<dbReference type="PRINTS" id="PR00112">
    <property type="entry name" value="ACYLPHPHTASE"/>
</dbReference>
<evidence type="ECO:0000256" key="2">
    <source>
        <dbReference type="ARBA" id="ARBA00012150"/>
    </source>
</evidence>
<comment type="similarity">
    <text evidence="1 6">Belongs to the acylphosphatase family.</text>
</comment>
<name>A0A4R5NR02_9LACO</name>
<dbReference type="EMBL" id="PUFO01000025">
    <property type="protein sequence ID" value="TDG79196.1"/>
    <property type="molecule type" value="Genomic_DNA"/>
</dbReference>
<evidence type="ECO:0000259" key="7">
    <source>
        <dbReference type="PROSITE" id="PS51160"/>
    </source>
</evidence>
<dbReference type="RefSeq" id="WP_010619943.1">
    <property type="nucleotide sequence ID" value="NZ_CP042371.1"/>
</dbReference>
<protein>
    <recommendedName>
        <fullName evidence="3 5">acylphosphatase</fullName>
        <ecNumber evidence="2 5">3.6.1.7</ecNumber>
    </recommendedName>
</protein>
<dbReference type="SUPFAM" id="SSF54975">
    <property type="entry name" value="Acylphosphatase/BLUF domain-like"/>
    <property type="match status" value="1"/>
</dbReference>
<dbReference type="GO" id="GO:0003998">
    <property type="term" value="F:acylphosphatase activity"/>
    <property type="evidence" value="ECO:0007669"/>
    <property type="project" value="UniProtKB-EC"/>
</dbReference>
<sequence>MKAYQITVYGRVQGVGFRWSTVRLAEQLSIVGTVKNQRDGSVQIVAQGKETDLTHFLQTVETNLTPFAKVANLTKMAVPVKNWNNFRIID</sequence>
<dbReference type="InterPro" id="IPR017968">
    <property type="entry name" value="Acylphosphatase_CS"/>
</dbReference>
<evidence type="ECO:0000256" key="6">
    <source>
        <dbReference type="RuleBase" id="RU004168"/>
    </source>
</evidence>
<feature type="active site" evidence="5">
    <location>
        <position position="36"/>
    </location>
</feature>
<keyword evidence="5" id="KW-0378">Hydrolase</keyword>